<feature type="region of interest" description="Disordered" evidence="2">
    <location>
        <begin position="265"/>
        <end position="319"/>
    </location>
</feature>
<feature type="coiled-coil region" evidence="1">
    <location>
        <begin position="334"/>
        <end position="361"/>
    </location>
</feature>
<feature type="compositionally biased region" description="Low complexity" evidence="2">
    <location>
        <begin position="140"/>
        <end position="165"/>
    </location>
</feature>
<sequence length="881" mass="91914">MTVQSSLGQPLRAEIELTSVAPDELGNLAPRLAPAEAYRQANIELNPTLLSLRFAVEQRPGGPVVRVTSTQPVNEPFVDMLLELGGTPGRLVREYTFLLDPPEMRSARPAAVAPVVNSQVSLPPPPAAASSPAPVSASASAANAPAAEPRSAPAPAAVPARAPAPQSGSAKSRDEHAVRKGDTLAKIANRYREPGVSLDQMLVALYRANPDAFVDRNMNRLRTGQILSIPLATEAETIETSEARGVVVAQAADFNAYRDKLAARTAASEARPSEVGRQAASGSITARVQEESASGAPQDRLQLSNSGATGQTGGAAGRTAGVGEEELIARDKALADANARVRELEKNVNDLQKLLEIKNQDLAARQGQAEVTPANAAPAVPAADAQPDAPVAEPSSEAATPAAGTPPVADAAGAQSPAAQNAATDNPPPAKKKPKPPAPVAQPPGFFEDLSNNPMFLPGAAALLALLAALGIYSSRRRKQPAKSFEDSIITDSSLKSNSLFGSTGGQSVDTNNSVFNSNFVPSASQLDTNEVDPIAEADVYIAYGRDAQAEEILKEALRNQPDRHAVRVKLLEIYSSRNDVRSFEILATELYSMTRGEGEEWKQAAALGLALDPSNPLYASGAVSDELAEKAALLTAPTQPLEADTNVADEGTGSRAEAPLDFDLTDLPETTSKVEPPVAERVEDKTPEVADLEFDLDGFGDQTQPAPEQRAPVTDPGLPPEVTAINFDFLEAPQSAGSATDDTAASPEPTIEPPAPAKAEPSAAAPEVLLPESFDLEFPSAGEQAAPAATPSPQDFDLSDISLELDPQDGAKASGELPVLDGLDEGDDLGSAEMSTKLDLALAYQEIGDKEGARELLEEVLKGGNGEQSARASELLGKLD</sequence>
<dbReference type="InterPro" id="IPR038440">
    <property type="entry name" value="FimV_C_sf"/>
</dbReference>
<evidence type="ECO:0000256" key="1">
    <source>
        <dbReference type="SAM" id="Coils"/>
    </source>
</evidence>
<dbReference type="SMART" id="SM00257">
    <property type="entry name" value="LysM"/>
    <property type="match status" value="1"/>
</dbReference>
<dbReference type="InterPro" id="IPR057840">
    <property type="entry name" value="FimV_N"/>
</dbReference>
<feature type="compositionally biased region" description="Low complexity" evidence="2">
    <location>
        <begin position="368"/>
        <end position="423"/>
    </location>
</feature>
<dbReference type="NCBIfam" id="TIGR03505">
    <property type="entry name" value="FimV_core"/>
    <property type="match status" value="1"/>
</dbReference>
<dbReference type="EMBL" id="BMCG01000002">
    <property type="protein sequence ID" value="GGC04605.1"/>
    <property type="molecule type" value="Genomic_DNA"/>
</dbReference>
<reference evidence="4" key="2">
    <citation type="submission" date="2020-09" db="EMBL/GenBank/DDBJ databases">
        <authorList>
            <person name="Sun Q."/>
            <person name="Sedlacek I."/>
        </authorList>
    </citation>
    <scope>NUCLEOTIDE SEQUENCE</scope>
    <source>
        <strain evidence="4">CCM 7086</strain>
    </source>
</reference>
<dbReference type="Gene3D" id="1.20.58.2200">
    <property type="match status" value="1"/>
</dbReference>
<proteinExistence type="predicted"/>
<feature type="compositionally biased region" description="Low complexity" evidence="2">
    <location>
        <begin position="736"/>
        <end position="750"/>
    </location>
</feature>
<organism evidence="4 5">
    <name type="scientific">Oxalicibacterium flavum</name>
    <dbReference type="NCBI Taxonomy" id="179467"/>
    <lineage>
        <taxon>Bacteria</taxon>
        <taxon>Pseudomonadati</taxon>
        <taxon>Pseudomonadota</taxon>
        <taxon>Betaproteobacteria</taxon>
        <taxon>Burkholderiales</taxon>
        <taxon>Oxalobacteraceae</taxon>
        <taxon>Oxalicibacterium</taxon>
    </lineage>
</organism>
<keyword evidence="5" id="KW-1185">Reference proteome</keyword>
<reference evidence="4" key="1">
    <citation type="journal article" date="2014" name="Int. J. Syst. Evol. Microbiol.">
        <title>Complete genome sequence of Corynebacterium casei LMG S-19264T (=DSM 44701T), isolated from a smear-ripened cheese.</title>
        <authorList>
            <consortium name="US DOE Joint Genome Institute (JGI-PGF)"/>
            <person name="Walter F."/>
            <person name="Albersmeier A."/>
            <person name="Kalinowski J."/>
            <person name="Ruckert C."/>
        </authorList>
    </citation>
    <scope>NUCLEOTIDE SEQUENCE</scope>
    <source>
        <strain evidence="4">CCM 7086</strain>
    </source>
</reference>
<feature type="compositionally biased region" description="Basic and acidic residues" evidence="2">
    <location>
        <begin position="679"/>
        <end position="689"/>
    </location>
</feature>
<dbReference type="Gene3D" id="3.10.350.10">
    <property type="entry name" value="LysM domain"/>
    <property type="match status" value="1"/>
</dbReference>
<dbReference type="InterPro" id="IPR036779">
    <property type="entry name" value="LysM_dom_sf"/>
</dbReference>
<evidence type="ECO:0000256" key="2">
    <source>
        <dbReference type="SAM" id="MobiDB-lite"/>
    </source>
</evidence>
<feature type="region of interest" description="Disordered" evidence="2">
    <location>
        <begin position="366"/>
        <end position="446"/>
    </location>
</feature>
<name>A0A8J2UND9_9BURK</name>
<feature type="region of interest" description="Disordered" evidence="2">
    <location>
        <begin position="140"/>
        <end position="179"/>
    </location>
</feature>
<dbReference type="Pfam" id="PF25800">
    <property type="entry name" value="FimV_N"/>
    <property type="match status" value="1"/>
</dbReference>
<comment type="caution">
    <text evidence="4">The sequence shown here is derived from an EMBL/GenBank/DDBJ whole genome shotgun (WGS) entry which is preliminary data.</text>
</comment>
<accession>A0A8J2UND9</accession>
<dbReference type="InterPro" id="IPR020012">
    <property type="entry name" value="LysM_FimV"/>
</dbReference>
<dbReference type="NCBIfam" id="TIGR03504">
    <property type="entry name" value="FimV_Cterm"/>
    <property type="match status" value="1"/>
</dbReference>
<feature type="region of interest" description="Disordered" evidence="2">
    <location>
        <begin position="639"/>
        <end position="832"/>
    </location>
</feature>
<feature type="compositionally biased region" description="Low complexity" evidence="2">
    <location>
        <begin position="758"/>
        <end position="768"/>
    </location>
</feature>
<dbReference type="AlphaFoldDB" id="A0A8J2UND9"/>
<keyword evidence="1" id="KW-0175">Coiled coil</keyword>
<evidence type="ECO:0000313" key="4">
    <source>
        <dbReference type="EMBL" id="GGC04605.1"/>
    </source>
</evidence>
<dbReference type="InterPro" id="IPR018392">
    <property type="entry name" value="LysM"/>
</dbReference>
<dbReference type="Proteomes" id="UP000620266">
    <property type="component" value="Unassembled WGS sequence"/>
</dbReference>
<dbReference type="PROSITE" id="PS51782">
    <property type="entry name" value="LYSM"/>
    <property type="match status" value="1"/>
</dbReference>
<dbReference type="InterPro" id="IPR020011">
    <property type="entry name" value="FimV_C"/>
</dbReference>
<dbReference type="CDD" id="cd00118">
    <property type="entry name" value="LysM"/>
    <property type="match status" value="1"/>
</dbReference>
<protein>
    <submittedName>
        <fullName evidence="4">Motility protein FimV</fullName>
    </submittedName>
</protein>
<evidence type="ECO:0000313" key="5">
    <source>
        <dbReference type="Proteomes" id="UP000620266"/>
    </source>
</evidence>
<gene>
    <name evidence="4" type="primary">fimV</name>
    <name evidence="4" type="ORF">GCM10007205_12290</name>
</gene>
<evidence type="ECO:0000259" key="3">
    <source>
        <dbReference type="PROSITE" id="PS51782"/>
    </source>
</evidence>
<feature type="domain" description="LysM" evidence="3">
    <location>
        <begin position="174"/>
        <end position="229"/>
    </location>
</feature>
<dbReference type="Pfam" id="PF01476">
    <property type="entry name" value="LysM"/>
    <property type="match status" value="1"/>
</dbReference>